<evidence type="ECO:0000256" key="8">
    <source>
        <dbReference type="ARBA" id="ARBA00023136"/>
    </source>
</evidence>
<dbReference type="InterPro" id="IPR036942">
    <property type="entry name" value="Beta-barrel_TonB_sf"/>
</dbReference>
<dbReference type="AlphaFoldDB" id="A0A369Q4L3"/>
<evidence type="ECO:0000256" key="5">
    <source>
        <dbReference type="ARBA" id="ARBA00022692"/>
    </source>
</evidence>
<dbReference type="Pfam" id="PF00593">
    <property type="entry name" value="TonB_dep_Rec_b-barrel"/>
    <property type="match status" value="1"/>
</dbReference>
<evidence type="ECO:0000259" key="12">
    <source>
        <dbReference type="SMART" id="SM00965"/>
    </source>
</evidence>
<comment type="subcellular location">
    <subcellularLocation>
        <location evidence="1 10">Cell outer membrane</location>
        <topology evidence="1 10">Multi-pass membrane protein</topology>
    </subcellularLocation>
</comment>
<dbReference type="Proteomes" id="UP000253961">
    <property type="component" value="Unassembled WGS sequence"/>
</dbReference>
<comment type="similarity">
    <text evidence="10 11">Belongs to the TonB-dependent receptor family.</text>
</comment>
<protein>
    <submittedName>
        <fullName evidence="13">SusC/RagA family TonB-linked outer membrane protein</fullName>
    </submittedName>
</protein>
<dbReference type="Gene3D" id="2.60.40.1120">
    <property type="entry name" value="Carboxypeptidase-like, regulatory domain"/>
    <property type="match status" value="1"/>
</dbReference>
<feature type="domain" description="Secretin/TonB short N-terminal" evidence="12">
    <location>
        <begin position="14"/>
        <end position="65"/>
    </location>
</feature>
<dbReference type="InterPro" id="IPR039426">
    <property type="entry name" value="TonB-dep_rcpt-like"/>
</dbReference>
<reference evidence="13 14" key="1">
    <citation type="submission" date="2018-07" db="EMBL/GenBank/DDBJ databases">
        <title>Pedobacter sp. nov., isolated from soil.</title>
        <authorList>
            <person name="Zhou L.Y."/>
            <person name="Du Z.J."/>
        </authorList>
    </citation>
    <scope>NUCLEOTIDE SEQUENCE [LARGE SCALE GENOMIC DNA]</scope>
    <source>
        <strain evidence="13 14">JDX94</strain>
    </source>
</reference>
<keyword evidence="6" id="KW-0408">Iron</keyword>
<dbReference type="Pfam" id="PF07715">
    <property type="entry name" value="Plug"/>
    <property type="match status" value="1"/>
</dbReference>
<keyword evidence="3 10" id="KW-1134">Transmembrane beta strand</keyword>
<evidence type="ECO:0000313" key="14">
    <source>
        <dbReference type="Proteomes" id="UP000253961"/>
    </source>
</evidence>
<comment type="caution">
    <text evidence="13">The sequence shown here is derived from an EMBL/GenBank/DDBJ whole genome shotgun (WGS) entry which is preliminary data.</text>
</comment>
<dbReference type="SUPFAM" id="SSF49464">
    <property type="entry name" value="Carboxypeptidase regulatory domain-like"/>
    <property type="match status" value="1"/>
</dbReference>
<dbReference type="GO" id="GO:0006826">
    <property type="term" value="P:iron ion transport"/>
    <property type="evidence" value="ECO:0007669"/>
    <property type="project" value="UniProtKB-KW"/>
</dbReference>
<keyword evidence="4" id="KW-0406">Ion transport</keyword>
<evidence type="ECO:0000256" key="11">
    <source>
        <dbReference type="RuleBase" id="RU003357"/>
    </source>
</evidence>
<dbReference type="InterPro" id="IPR011662">
    <property type="entry name" value="Secretin/TonB_short_N"/>
</dbReference>
<keyword evidence="7 11" id="KW-0798">TonB box</keyword>
<sequence>MTQVFQALMRQTGYEFLYEPEELGAYQNQTLNIENKPLKEVLDMVLKGKSLKYTIKDNIIVIEKTSTNLQQQIPVKGKVVDESNQPIPGVSIRLKGGAFIGQTDNEGNFNVQVLNEQSVLQFSAIGFDTQERVVGNGNLNIILKGSVNTMEDVIIVGYGTTTRKRISGAVDQVKATQLANRPTANLTQALQGVAPSLSIQQRSMDPNGNTMNLNIRGVSTMNSNSPLIVIDGLVSDGSSLNKLNPADIESISILKDAGSSAIYGSRSANGVLLITTKKGAKNQPPAIRVDGQFGIQDPKILFSPVTGYQNATLKNLSLTNVGLAPQFSPSQILDLANHTDEENWYFNQILENAIQQNYNVSVSGGGNNTTYLFSGGFYDQASNFVGDYGIKRYNLRSNITAEYKRFKFTSILTYTRNNSNASTASNAIINSSRIPTYYYYKMIAPNGKYLVNDVLTDQNPLAELNEGGYINSDNNYFNVNLGLEVKLVDGLKLRGVFGADVFADHRFTRRKQVPLYSTENAPVPLVYVNSTRNTEDYNQQVSLLNYQLLLDYDKTFGKHRINGLFGATNESYTRRANEIKFKFTDPILGTPTTGTEIDETGSYGSLGGTTETSINSLLGRAGYSFADRYTAEFNFRYDGSSKFSSANRWGFFPSGSLGWSISEETFFKKYKEKVGDFKVRASYGLLGNQDIDSYQFLTSYTPYTNSYGFNNAGVSGAGFTFGNTNLQWEVTHTLNIGVDANFFNKALTVSFDYFNKTTKEILITPEIPSVFGTTLSKTNAGQMNNQGWELTLGYAFKTGSFYHNFNANVGDSRNKVLRFVGDEQISTTDNISKITRVGLPFNSYYGYKIDGLFQSMEEIETSALPVGMSASDLKPGDMKYADRNGDGVIDSKDRYVLGNAFPRYTFGFNYNLNYKNFDFGMLWQGVGKRDMMVRGELIEPFHENYSYVIYKHQLNYWTPTNTDATQPRLSPPGAASTKNNYQMGSDLYLFDGHYIRLKNIQLGYTIPAKLSQKIGIQKFRVFANAQNLLTFSANSWIDPESSEFDSNMSGSANSARNYPTLKYYGFGFNVEL</sequence>
<dbReference type="Pfam" id="PF13715">
    <property type="entry name" value="CarbopepD_reg_2"/>
    <property type="match status" value="1"/>
</dbReference>
<evidence type="ECO:0000256" key="10">
    <source>
        <dbReference type="PROSITE-ProRule" id="PRU01360"/>
    </source>
</evidence>
<dbReference type="InterPro" id="IPR023997">
    <property type="entry name" value="TonB-dep_OMP_SusC/RagA_CS"/>
</dbReference>
<evidence type="ECO:0000256" key="9">
    <source>
        <dbReference type="ARBA" id="ARBA00023237"/>
    </source>
</evidence>
<evidence type="ECO:0000313" key="13">
    <source>
        <dbReference type="EMBL" id="RDC58415.1"/>
    </source>
</evidence>
<keyword evidence="4" id="KW-0410">Iron transport</keyword>
<keyword evidence="14" id="KW-1185">Reference proteome</keyword>
<keyword evidence="2 10" id="KW-0813">Transport</keyword>
<dbReference type="NCBIfam" id="TIGR04056">
    <property type="entry name" value="OMP_RagA_SusC"/>
    <property type="match status" value="1"/>
</dbReference>
<dbReference type="NCBIfam" id="TIGR04057">
    <property type="entry name" value="SusC_RagA_signa"/>
    <property type="match status" value="1"/>
</dbReference>
<dbReference type="GO" id="GO:0009279">
    <property type="term" value="C:cell outer membrane"/>
    <property type="evidence" value="ECO:0007669"/>
    <property type="project" value="UniProtKB-SubCell"/>
</dbReference>
<accession>A0A369Q4L3</accession>
<dbReference type="Gene3D" id="2.40.170.20">
    <property type="entry name" value="TonB-dependent receptor, beta-barrel domain"/>
    <property type="match status" value="1"/>
</dbReference>
<dbReference type="InterPro" id="IPR012910">
    <property type="entry name" value="Plug_dom"/>
</dbReference>
<keyword evidence="5 10" id="KW-0812">Transmembrane</keyword>
<evidence type="ECO:0000256" key="4">
    <source>
        <dbReference type="ARBA" id="ARBA00022496"/>
    </source>
</evidence>
<proteinExistence type="inferred from homology"/>
<dbReference type="Pfam" id="PF07660">
    <property type="entry name" value="STN"/>
    <property type="match status" value="1"/>
</dbReference>
<gene>
    <name evidence="13" type="ORF">DU508_04660</name>
</gene>
<dbReference type="EMBL" id="QPKV01000002">
    <property type="protein sequence ID" value="RDC58415.1"/>
    <property type="molecule type" value="Genomic_DNA"/>
</dbReference>
<keyword evidence="9 10" id="KW-0998">Cell outer membrane</keyword>
<dbReference type="SUPFAM" id="SSF56935">
    <property type="entry name" value="Porins"/>
    <property type="match status" value="1"/>
</dbReference>
<organism evidence="13 14">
    <name type="scientific">Pedobacter chinensis</name>
    <dbReference type="NCBI Taxonomy" id="2282421"/>
    <lineage>
        <taxon>Bacteria</taxon>
        <taxon>Pseudomonadati</taxon>
        <taxon>Bacteroidota</taxon>
        <taxon>Sphingobacteriia</taxon>
        <taxon>Sphingobacteriales</taxon>
        <taxon>Sphingobacteriaceae</taxon>
        <taxon>Pedobacter</taxon>
    </lineage>
</organism>
<dbReference type="InterPro" id="IPR000531">
    <property type="entry name" value="Beta-barrel_TonB"/>
</dbReference>
<evidence type="ECO:0000256" key="6">
    <source>
        <dbReference type="ARBA" id="ARBA00023004"/>
    </source>
</evidence>
<name>A0A369Q4L3_9SPHI</name>
<evidence type="ECO:0000256" key="7">
    <source>
        <dbReference type="ARBA" id="ARBA00023077"/>
    </source>
</evidence>
<dbReference type="InterPro" id="IPR023996">
    <property type="entry name" value="TonB-dep_OMP_SusC/RagA"/>
</dbReference>
<evidence type="ECO:0000256" key="2">
    <source>
        <dbReference type="ARBA" id="ARBA00022448"/>
    </source>
</evidence>
<dbReference type="InterPro" id="IPR037066">
    <property type="entry name" value="Plug_dom_sf"/>
</dbReference>
<dbReference type="SMART" id="SM00965">
    <property type="entry name" value="STN"/>
    <property type="match status" value="1"/>
</dbReference>
<evidence type="ECO:0000256" key="1">
    <source>
        <dbReference type="ARBA" id="ARBA00004571"/>
    </source>
</evidence>
<keyword evidence="8 10" id="KW-0472">Membrane</keyword>
<dbReference type="InterPro" id="IPR008969">
    <property type="entry name" value="CarboxyPept-like_regulatory"/>
</dbReference>
<dbReference type="OrthoDB" id="899266at2"/>
<dbReference type="Gene3D" id="2.170.130.10">
    <property type="entry name" value="TonB-dependent receptor, plug domain"/>
    <property type="match status" value="1"/>
</dbReference>
<evidence type="ECO:0000256" key="3">
    <source>
        <dbReference type="ARBA" id="ARBA00022452"/>
    </source>
</evidence>
<dbReference type="PROSITE" id="PS52016">
    <property type="entry name" value="TONB_DEPENDENT_REC_3"/>
    <property type="match status" value="1"/>
</dbReference>